<evidence type="ECO:0000313" key="2">
    <source>
        <dbReference type="Proteomes" id="UP001652661"/>
    </source>
</evidence>
<dbReference type="PROSITE" id="PS50181">
    <property type="entry name" value="FBOX"/>
    <property type="match status" value="1"/>
</dbReference>
<dbReference type="OrthoDB" id="7883313at2759"/>
<dbReference type="SUPFAM" id="SSF52047">
    <property type="entry name" value="RNI-like"/>
    <property type="match status" value="1"/>
</dbReference>
<dbReference type="Gene3D" id="1.20.1280.50">
    <property type="match status" value="1"/>
</dbReference>
<dbReference type="Pfam" id="PF00646">
    <property type="entry name" value="F-box"/>
    <property type="match status" value="1"/>
</dbReference>
<gene>
    <name evidence="3" type="primary">LOC108070400</name>
</gene>
<dbReference type="InterPro" id="IPR001810">
    <property type="entry name" value="F-box_dom"/>
</dbReference>
<protein>
    <recommendedName>
        <fullName evidence="1">F-box domain-containing protein</fullName>
    </recommendedName>
</protein>
<dbReference type="InterPro" id="IPR036047">
    <property type="entry name" value="F-box-like_dom_sf"/>
</dbReference>
<organism evidence="2 3">
    <name type="scientific">Drosophila kikkawai</name>
    <name type="common">Fruit fly</name>
    <dbReference type="NCBI Taxonomy" id="30033"/>
    <lineage>
        <taxon>Eukaryota</taxon>
        <taxon>Metazoa</taxon>
        <taxon>Ecdysozoa</taxon>
        <taxon>Arthropoda</taxon>
        <taxon>Hexapoda</taxon>
        <taxon>Insecta</taxon>
        <taxon>Pterygota</taxon>
        <taxon>Neoptera</taxon>
        <taxon>Endopterygota</taxon>
        <taxon>Diptera</taxon>
        <taxon>Brachycera</taxon>
        <taxon>Muscomorpha</taxon>
        <taxon>Ephydroidea</taxon>
        <taxon>Drosophilidae</taxon>
        <taxon>Drosophila</taxon>
        <taxon>Sophophora</taxon>
    </lineage>
</organism>
<evidence type="ECO:0000259" key="1">
    <source>
        <dbReference type="PROSITE" id="PS50181"/>
    </source>
</evidence>
<dbReference type="Proteomes" id="UP001652661">
    <property type="component" value="Chromosome 3L"/>
</dbReference>
<reference evidence="3" key="1">
    <citation type="submission" date="2025-08" db="UniProtKB">
        <authorList>
            <consortium name="RefSeq"/>
        </authorList>
    </citation>
    <scope>IDENTIFICATION</scope>
    <source>
        <strain evidence="3">14028-0561.14</strain>
        <tissue evidence="3">Whole fly</tissue>
    </source>
</reference>
<dbReference type="InterPro" id="IPR032675">
    <property type="entry name" value="LRR_dom_sf"/>
</dbReference>
<evidence type="ECO:0000313" key="3">
    <source>
        <dbReference type="RefSeq" id="XP_017016341.1"/>
    </source>
</evidence>
<dbReference type="SMART" id="SM00256">
    <property type="entry name" value="FBOX"/>
    <property type="match status" value="1"/>
</dbReference>
<name>A0A6P4I132_DROKI</name>
<sequence length="406" mass="46121">MGATNIAELIDDCLYNILEFLTTKDRISFAQVSQRFRQVFINQCGSKYREFTLDENSRRLELIQLCICREAVEVLTINLEHFDTGKCMGTSYRCIAPAECYGILCHTLSGMNRLKHLVVKQLKFYIAPIDKPFDQVLAAVRHLPELKRLEFQATQDFSVDRLHQLQNLETLQLLIPKVPPACLVKCFKSNSNLRSLHLGYSCCQKNLVDIIVTHCKDLEVLKFGMTAEPADYKPLAKLPKLRELSHFGIRRSGSFEPLLSSLAVKSQLKHLSIDGGSLTQGEVCQLVCIQSLRHLTCFCASNECVEMLGRLKNLEEICLWMSRPLDISHGLLTIIASCKRLKLLRLAVGNVNKNFFNDAIDLLRMDERLGQQPPLKLEIPAISQKQDISHEDISIHKERIIWGSVA</sequence>
<dbReference type="GeneID" id="108070400"/>
<proteinExistence type="predicted"/>
<dbReference type="OMA" id="ISFAQVC"/>
<dbReference type="RefSeq" id="XP_017016341.1">
    <property type="nucleotide sequence ID" value="XM_017160852.3"/>
</dbReference>
<dbReference type="CDD" id="cd09917">
    <property type="entry name" value="F-box_SF"/>
    <property type="match status" value="1"/>
</dbReference>
<keyword evidence="2" id="KW-1185">Reference proteome</keyword>
<dbReference type="Gene3D" id="3.80.10.10">
    <property type="entry name" value="Ribonuclease Inhibitor"/>
    <property type="match status" value="1"/>
</dbReference>
<feature type="domain" description="F-box" evidence="1">
    <location>
        <begin position="3"/>
        <end position="51"/>
    </location>
</feature>
<dbReference type="AlphaFoldDB" id="A0A6P4I132"/>
<accession>A0A6P4I132</accession>
<dbReference type="SUPFAM" id="SSF81383">
    <property type="entry name" value="F-box domain"/>
    <property type="match status" value="1"/>
</dbReference>